<feature type="domain" description="Myb/SANT-like" evidence="2">
    <location>
        <begin position="38"/>
        <end position="128"/>
    </location>
</feature>
<dbReference type="InParanoid" id="A0A7N2N866"/>
<evidence type="ECO:0000313" key="3">
    <source>
        <dbReference type="EnsemblPlants" id="QL93p0356_0077:mrna"/>
    </source>
</evidence>
<accession>A0A7N2N866</accession>
<dbReference type="AlphaFoldDB" id="A0A7N2N866"/>
<evidence type="ECO:0000256" key="1">
    <source>
        <dbReference type="SAM" id="MobiDB-lite"/>
    </source>
</evidence>
<feature type="region of interest" description="Disordered" evidence="1">
    <location>
        <begin position="166"/>
        <end position="194"/>
    </location>
</feature>
<dbReference type="Gramene" id="QL93p0356_0077:mrna">
    <property type="protein sequence ID" value="QL93p0356_0077:mrna"/>
    <property type="gene ID" value="QL93p0356_0077"/>
</dbReference>
<reference evidence="3" key="1">
    <citation type="submission" date="2021-01" db="UniProtKB">
        <authorList>
            <consortium name="EnsemblPlants"/>
        </authorList>
    </citation>
    <scope>IDENTIFICATION</scope>
</reference>
<dbReference type="PANTHER" id="PTHR47584">
    <property type="match status" value="1"/>
</dbReference>
<dbReference type="InterPro" id="IPR045026">
    <property type="entry name" value="LIMYB"/>
</dbReference>
<dbReference type="OMA" id="NICNGIM"/>
<sequence>MELALSFSVFAPSSSSSSNDVSAPKIAETSNAADSKVWPEPVEKQFIEILLEAAAKGNICNGIMKKDLGPVVTEEFNNRTGKYYSVNQIKENFKRLKKKYRAFSQLIDRTDMEWDSDANIVKGSDAAWLDAVKSNSKYNDFCKKGLDHYGLLRQLLPTVAQSSAQHVSAVDGDEQGSNPKGKQPAHTDTSRMKKRKAVSFARAPKSRNTVESAQVPDFSVTRATKILISMSNDLDDETMFKATEKLVKAEWREAFVNFTSDGRLAWIKYLTRSS</sequence>
<dbReference type="PANTHER" id="PTHR47584:SF14">
    <property type="entry name" value="L10-INTERACTING MYB DOMAIN-CONTAINING PROTEIN-LIKE"/>
    <property type="match status" value="1"/>
</dbReference>
<protein>
    <recommendedName>
        <fullName evidence="2">Myb/SANT-like domain-containing protein</fullName>
    </recommendedName>
</protein>
<evidence type="ECO:0000259" key="2">
    <source>
        <dbReference type="Pfam" id="PF12776"/>
    </source>
</evidence>
<name>A0A7N2N866_QUELO</name>
<proteinExistence type="predicted"/>
<keyword evidence="4" id="KW-1185">Reference proteome</keyword>
<dbReference type="Proteomes" id="UP000594261">
    <property type="component" value="Unassembled WGS sequence"/>
</dbReference>
<organism evidence="3 4">
    <name type="scientific">Quercus lobata</name>
    <name type="common">Valley oak</name>
    <dbReference type="NCBI Taxonomy" id="97700"/>
    <lineage>
        <taxon>Eukaryota</taxon>
        <taxon>Viridiplantae</taxon>
        <taxon>Streptophyta</taxon>
        <taxon>Embryophyta</taxon>
        <taxon>Tracheophyta</taxon>
        <taxon>Spermatophyta</taxon>
        <taxon>Magnoliopsida</taxon>
        <taxon>eudicotyledons</taxon>
        <taxon>Gunneridae</taxon>
        <taxon>Pentapetalae</taxon>
        <taxon>rosids</taxon>
        <taxon>fabids</taxon>
        <taxon>Fagales</taxon>
        <taxon>Fagaceae</taxon>
        <taxon>Quercus</taxon>
    </lineage>
</organism>
<evidence type="ECO:0000313" key="4">
    <source>
        <dbReference type="Proteomes" id="UP000594261"/>
    </source>
</evidence>
<dbReference type="EnsemblPlants" id="QL93p0356_0077:mrna">
    <property type="protein sequence ID" value="QL93p0356_0077:mrna"/>
    <property type="gene ID" value="QL93p0356_0077"/>
</dbReference>
<dbReference type="Pfam" id="PF12776">
    <property type="entry name" value="Myb_DNA-bind_3"/>
    <property type="match status" value="1"/>
</dbReference>
<dbReference type="InterPro" id="IPR024752">
    <property type="entry name" value="Myb/SANT-like_dom"/>
</dbReference>